<reference evidence="8" key="1">
    <citation type="submission" date="2021-02" db="EMBL/GenBank/DDBJ databases">
        <authorList>
            <person name="Bekaert M."/>
        </authorList>
    </citation>
    <scope>NUCLEOTIDE SEQUENCE</scope>
    <source>
        <strain evidence="8">IoA-00</strain>
    </source>
</reference>
<evidence type="ECO:0000256" key="3">
    <source>
        <dbReference type="ARBA" id="ARBA00023274"/>
    </source>
</evidence>
<name>A0A7R8D3R2_LEPSM</name>
<evidence type="ECO:0000256" key="5">
    <source>
        <dbReference type="ARBA" id="ARBA00041213"/>
    </source>
</evidence>
<dbReference type="InterPro" id="IPR056366">
    <property type="entry name" value="Ribosomal_eL24"/>
</dbReference>
<comment type="similarity">
    <text evidence="1">Belongs to the eukaryotic ribosomal protein eL24 family.</text>
</comment>
<feature type="region of interest" description="Disordered" evidence="6">
    <location>
        <begin position="817"/>
        <end position="842"/>
    </location>
</feature>
<feature type="region of interest" description="Disordered" evidence="6">
    <location>
        <begin position="109"/>
        <end position="369"/>
    </location>
</feature>
<feature type="region of interest" description="Disordered" evidence="6">
    <location>
        <begin position="50"/>
        <end position="95"/>
    </location>
</feature>
<feature type="compositionally biased region" description="Basic and acidic residues" evidence="6">
    <location>
        <begin position="345"/>
        <end position="369"/>
    </location>
</feature>
<feature type="compositionally biased region" description="Low complexity" evidence="6">
    <location>
        <begin position="818"/>
        <end position="833"/>
    </location>
</feature>
<keyword evidence="9" id="KW-1185">Reference proteome</keyword>
<dbReference type="GO" id="GO:0003735">
    <property type="term" value="F:structural constituent of ribosome"/>
    <property type="evidence" value="ECO:0007669"/>
    <property type="project" value="InterPro"/>
</dbReference>
<dbReference type="Proteomes" id="UP000675881">
    <property type="component" value="Chromosome 8"/>
</dbReference>
<feature type="domain" description="Large ribosomal subunit protein eL24-related N-terminal" evidence="7">
    <location>
        <begin position="1066"/>
        <end position="1095"/>
    </location>
</feature>
<protein>
    <recommendedName>
        <fullName evidence="4">Large ribosomal subunit protein eL24</fullName>
    </recommendedName>
    <alternativeName>
        <fullName evidence="5">60S ribosomal protein L24</fullName>
    </alternativeName>
</protein>
<dbReference type="Gene3D" id="2.30.170.20">
    <property type="entry name" value="Ribosomal protein L24e"/>
    <property type="match status" value="1"/>
</dbReference>
<dbReference type="PANTHER" id="PTHR10792">
    <property type="entry name" value="60S RIBOSOMAL PROTEIN L24"/>
    <property type="match status" value="1"/>
</dbReference>
<evidence type="ECO:0000313" key="8">
    <source>
        <dbReference type="EMBL" id="CAF3019214.1"/>
    </source>
</evidence>
<feature type="compositionally biased region" description="Polar residues" evidence="6">
    <location>
        <begin position="16"/>
        <end position="35"/>
    </location>
</feature>
<feature type="region of interest" description="Disordered" evidence="6">
    <location>
        <begin position="1123"/>
        <end position="1186"/>
    </location>
</feature>
<dbReference type="AlphaFoldDB" id="A0A7R8D3R2"/>
<feature type="compositionally biased region" description="Low complexity" evidence="6">
    <location>
        <begin position="1154"/>
        <end position="1173"/>
    </location>
</feature>
<dbReference type="InterPro" id="IPR000988">
    <property type="entry name" value="Ribosomal_eL24-rel_N"/>
</dbReference>
<feature type="compositionally biased region" description="Low complexity" evidence="6">
    <location>
        <begin position="82"/>
        <end position="95"/>
    </location>
</feature>
<sequence>MLYQEEQEDLSEKDSMSTNESSITKSTELSESESILDSTLLSEKFQNLSEKISQQKERSKAKKRRNQEEQEDQSEKTRKNESSITKSELSESESILRSTLLSEKFQNLSEKISQQSKSHDSDKSLILDTTKSRSKSKATSEKSKKKSIEESKSMETEEPKDKSIKEDLTGKVIISKNESTKTRSTKLSDKKIQDVSEKVLKRVDHIILTKKKSEVSSKSYKSSKKTQEGSSNGKSKTNGTKESTKKTIQISKTDLREKDLKLQVLSEKSSQKSRSHHSDKSPILDNKSGSKSKPSTEKSPKKSEVSTESCKSPNKTQEESLSGKSKTNQTKASAEKSNDTTSDPKNFKSDNYKMKDQKSNPSHEKKSEDLSIDLNKFEVSSQDSISSIKTSESIFSVNTQDSIDYMTEKRSLNKSYQASYLYHEDEDLVKDFNDGSQNLSFLKIYSDKENTEISLIVASVKDSSSCFEENTTERLELLESVEISQIESFESHEDQAEGKNLKQINYNCDSNQESNPPSDHCLPLEKLDDIGNLTILSVETYTKHTKRTDYGNEQLKTELADPELKIVNHRVINQLLKQLAVDHRVINRLQKLQNVNHRFLFTKEDQPIEYWLQSTSSTKSKLNSSTISSSAILKEKSYLNKEISAFNSTKITLEPSPTNNLSIESFSNDDNKSKSPIDLVSKIEDSSQRYESSNFSKNRSQNNLLTSDTIFQNKVEMVSDFESPITPTSTLNSRNILSINDKPRVVNHLVIEDSNVDKNNLEKVIIDENIKDGERHENSTTIIETHSQNIFTSQSKTIQNDELLKDEFVTIIKNPHENSSQTTSINQISSSGGLTTHQMDKSTPNQSLNLFENKHILSPNKVEYSNKLESSCSSNHLDETFSEENIPKDKVSETVTSLLAGGENLQLNTSNDYLLEDVVGNGSYRKVMLHHLEGLIFDIRDEQPEKVIDIRLGNLRARHVYEIVVDISNDQLEVDVKDITFSKQCAQLASIIQKDDTNVCCVFYLESNHDENLERCLAINLLIKKDEGIYLNKENAIPVYRNRHHEDRSLLLLWIQDLPLSGVAPCHKAHLLKRNPRKVTWTVLYRRKHKKGIEEETSKKRTKRTQRFQRAVVGATLQDILAKRNQKPEVRKAQREQAIRAAKDSKKATKASKKPQAQATKAKPSTKTSGKSKPVAKSAPRVGGKR</sequence>
<feature type="compositionally biased region" description="Basic and acidic residues" evidence="6">
    <location>
        <begin position="178"/>
        <end position="215"/>
    </location>
</feature>
<feature type="compositionally biased region" description="Basic and acidic residues" evidence="6">
    <location>
        <begin position="1126"/>
        <end position="1147"/>
    </location>
</feature>
<gene>
    <name evidence="8" type="ORF">LSAA_13671</name>
</gene>
<evidence type="ECO:0000313" key="9">
    <source>
        <dbReference type="Proteomes" id="UP000675881"/>
    </source>
</evidence>
<dbReference type="GO" id="GO:0002181">
    <property type="term" value="P:cytoplasmic translation"/>
    <property type="evidence" value="ECO:0007669"/>
    <property type="project" value="TreeGrafter"/>
</dbReference>
<feature type="compositionally biased region" description="Polar residues" evidence="6">
    <location>
        <begin position="228"/>
        <end position="252"/>
    </location>
</feature>
<dbReference type="EMBL" id="HG994587">
    <property type="protein sequence ID" value="CAF3019214.1"/>
    <property type="molecule type" value="Genomic_DNA"/>
</dbReference>
<evidence type="ECO:0000256" key="2">
    <source>
        <dbReference type="ARBA" id="ARBA00022980"/>
    </source>
</evidence>
<organism evidence="8 9">
    <name type="scientific">Lepeophtheirus salmonis</name>
    <name type="common">Salmon louse</name>
    <name type="synonym">Caligus salmonis</name>
    <dbReference type="NCBI Taxonomy" id="72036"/>
    <lineage>
        <taxon>Eukaryota</taxon>
        <taxon>Metazoa</taxon>
        <taxon>Ecdysozoa</taxon>
        <taxon>Arthropoda</taxon>
        <taxon>Crustacea</taxon>
        <taxon>Multicrustacea</taxon>
        <taxon>Hexanauplia</taxon>
        <taxon>Copepoda</taxon>
        <taxon>Siphonostomatoida</taxon>
        <taxon>Caligidae</taxon>
        <taxon>Lepeophtheirus</taxon>
    </lineage>
</organism>
<dbReference type="PANTHER" id="PTHR10792:SF1">
    <property type="entry name" value="RIBOSOMAL PROTEIN L24"/>
    <property type="match status" value="1"/>
</dbReference>
<feature type="compositionally biased region" description="Basic and acidic residues" evidence="6">
    <location>
        <begin position="138"/>
        <end position="169"/>
    </location>
</feature>
<accession>A0A7R8D3R2</accession>
<dbReference type="OrthoDB" id="1727108at2759"/>
<evidence type="ECO:0000256" key="4">
    <source>
        <dbReference type="ARBA" id="ARBA00040612"/>
    </source>
</evidence>
<dbReference type="Gene3D" id="6.10.250.1270">
    <property type="match status" value="1"/>
</dbReference>
<dbReference type="InterPro" id="IPR038630">
    <property type="entry name" value="L24e/L24_sf"/>
</dbReference>
<proteinExistence type="inferred from homology"/>
<feature type="region of interest" description="Disordered" evidence="6">
    <location>
        <begin position="1"/>
        <end position="35"/>
    </location>
</feature>
<keyword evidence="2" id="KW-0689">Ribosomal protein</keyword>
<evidence type="ECO:0000256" key="6">
    <source>
        <dbReference type="SAM" id="MobiDB-lite"/>
    </source>
</evidence>
<feature type="compositionally biased region" description="Polar residues" evidence="6">
    <location>
        <begin position="310"/>
        <end position="332"/>
    </location>
</feature>
<evidence type="ECO:0000259" key="7">
    <source>
        <dbReference type="Pfam" id="PF01246"/>
    </source>
</evidence>
<feature type="compositionally biased region" description="Basic and acidic residues" evidence="6">
    <location>
        <begin position="294"/>
        <end position="305"/>
    </location>
</feature>
<dbReference type="Pfam" id="PF01246">
    <property type="entry name" value="Ribosomal_L24e"/>
    <property type="match status" value="1"/>
</dbReference>
<dbReference type="GO" id="GO:0022625">
    <property type="term" value="C:cytosolic large ribosomal subunit"/>
    <property type="evidence" value="ECO:0007669"/>
    <property type="project" value="TreeGrafter"/>
</dbReference>
<dbReference type="GO" id="GO:0003729">
    <property type="term" value="F:mRNA binding"/>
    <property type="evidence" value="ECO:0007669"/>
    <property type="project" value="TreeGrafter"/>
</dbReference>
<keyword evidence="3" id="KW-0687">Ribonucleoprotein</keyword>
<evidence type="ECO:0000256" key="1">
    <source>
        <dbReference type="ARBA" id="ARBA00005647"/>
    </source>
</evidence>